<gene>
    <name evidence="3" type="ORF">HMPREF2086_01931</name>
</gene>
<dbReference type="Proteomes" id="UP000018731">
    <property type="component" value="Unassembled WGS sequence"/>
</dbReference>
<evidence type="ECO:0000259" key="2">
    <source>
        <dbReference type="SMART" id="SM00905"/>
    </source>
</evidence>
<dbReference type="GO" id="GO:0004150">
    <property type="term" value="F:dihydroneopterin aldolase activity"/>
    <property type="evidence" value="ECO:0007669"/>
    <property type="project" value="InterPro"/>
</dbReference>
<evidence type="ECO:0000313" key="3">
    <source>
        <dbReference type="EMBL" id="ETD22204.1"/>
    </source>
</evidence>
<keyword evidence="4" id="KW-1185">Reference proteome</keyword>
<dbReference type="STRING" id="1357400.HMPREF2086_01931"/>
<dbReference type="InterPro" id="IPR043133">
    <property type="entry name" value="GTP-CH-I_C/QueF"/>
</dbReference>
<dbReference type="SUPFAM" id="SSF55620">
    <property type="entry name" value="Tetrahydrobiopterin biosynthesis enzymes-like"/>
    <property type="match status" value="2"/>
</dbReference>
<dbReference type="InterPro" id="IPR006157">
    <property type="entry name" value="FolB_dom"/>
</dbReference>
<comment type="caution">
    <text evidence="3">The sequence shown here is derived from an EMBL/GenBank/DDBJ whole genome shotgun (WGS) entry which is preliminary data.</text>
</comment>
<feature type="domain" description="Dihydroneopterin aldolase/epimerase" evidence="2">
    <location>
        <begin position="5"/>
        <end position="141"/>
    </location>
</feature>
<dbReference type="GO" id="GO:0006760">
    <property type="term" value="P:folic acid-containing compound metabolic process"/>
    <property type="evidence" value="ECO:0007669"/>
    <property type="project" value="InterPro"/>
</dbReference>
<proteinExistence type="predicted"/>
<dbReference type="Gene3D" id="3.30.1130.10">
    <property type="match status" value="1"/>
</dbReference>
<evidence type="ECO:0000313" key="4">
    <source>
        <dbReference type="Proteomes" id="UP000018731"/>
    </source>
</evidence>
<dbReference type="Pfam" id="PF02152">
    <property type="entry name" value="FolB"/>
    <property type="match status" value="1"/>
</dbReference>
<dbReference type="SMART" id="SM00905">
    <property type="entry name" value="FolB"/>
    <property type="match status" value="1"/>
</dbReference>
<evidence type="ECO:0000256" key="1">
    <source>
        <dbReference type="SAM" id="MobiDB-lite"/>
    </source>
</evidence>
<dbReference type="HOGENOM" id="CLU_1341714_0_0_7"/>
<dbReference type="RefSeq" id="WP_023928769.1">
    <property type="nucleotide sequence ID" value="NZ_KI669456.1"/>
</dbReference>
<dbReference type="eggNOG" id="COG1539">
    <property type="taxonomic scope" value="Bacteria"/>
</dbReference>
<reference evidence="3 4" key="1">
    <citation type="journal article" date="2014" name="Genome Announc.">
        <title>Draft genome sequences of six enterohepatic helicobacter species isolated from humans and one from rhesus macaques.</title>
        <authorList>
            <person name="Shen Z."/>
            <person name="Sheh A."/>
            <person name="Young S.K."/>
            <person name="Abouelliel A."/>
            <person name="Ward D.V."/>
            <person name="Earl A.M."/>
            <person name="Fox J.G."/>
        </authorList>
    </citation>
    <scope>NUCLEOTIDE SEQUENCE [LARGE SCALE GENOMIC DNA]</scope>
    <source>
        <strain evidence="3 4">MIT 99-5501</strain>
    </source>
</reference>
<accession>V8C4A8</accession>
<dbReference type="PATRIC" id="fig|1357400.3.peg.2617"/>
<feature type="region of interest" description="Disordered" evidence="1">
    <location>
        <begin position="40"/>
        <end position="63"/>
    </location>
</feature>
<dbReference type="EMBL" id="AZJI01000010">
    <property type="protein sequence ID" value="ETD22204.1"/>
    <property type="molecule type" value="Genomic_DNA"/>
</dbReference>
<protein>
    <submittedName>
        <fullName evidence="3">Dihydroneopterin aldolase</fullName>
    </submittedName>
</protein>
<dbReference type="AlphaFoldDB" id="V8C4A8"/>
<sequence length="204" mass="23076">MGYEILIENLCIEAIIGVLPSERETPQRVLINASIHYESRSDERQNDRKDKSESAKKDLDESSHSGLRDFADLAGQKCLSEYLDYVEIVEHIATMLKQRKYGLLENALDEIISSLKTSYPTITKIDLSLKKPDISIEDIFAKKDYAKNASNASIKCSHKDSISDFAKNSHSDSIKDICKDSTHKNSCHKDFECILGVRKISEFV</sequence>
<dbReference type="OrthoDB" id="5373183at2"/>
<name>V8C4A8_9HELI</name>
<organism evidence="3 4">
    <name type="scientific">Helicobacter macacae MIT 99-5501</name>
    <dbReference type="NCBI Taxonomy" id="1357400"/>
    <lineage>
        <taxon>Bacteria</taxon>
        <taxon>Pseudomonadati</taxon>
        <taxon>Campylobacterota</taxon>
        <taxon>Epsilonproteobacteria</taxon>
        <taxon>Campylobacterales</taxon>
        <taxon>Helicobacteraceae</taxon>
        <taxon>Helicobacter</taxon>
    </lineage>
</organism>